<feature type="compositionally biased region" description="Polar residues" evidence="9">
    <location>
        <begin position="52"/>
        <end position="65"/>
    </location>
</feature>
<keyword evidence="7" id="KW-0804">Transcription</keyword>
<organism evidence="10 11">
    <name type="scientific">Tuber aestivum</name>
    <name type="common">summer truffle</name>
    <dbReference type="NCBI Taxonomy" id="59557"/>
    <lineage>
        <taxon>Eukaryota</taxon>
        <taxon>Fungi</taxon>
        <taxon>Dikarya</taxon>
        <taxon>Ascomycota</taxon>
        <taxon>Pezizomycotina</taxon>
        <taxon>Pezizomycetes</taxon>
        <taxon>Pezizales</taxon>
        <taxon>Tuberaceae</taxon>
        <taxon>Tuber</taxon>
    </lineage>
</organism>
<feature type="compositionally biased region" description="Polar residues" evidence="9">
    <location>
        <begin position="288"/>
        <end position="299"/>
    </location>
</feature>
<gene>
    <name evidence="10" type="ORF">GSTUAT00002465001</name>
</gene>
<evidence type="ECO:0000256" key="1">
    <source>
        <dbReference type="ARBA" id="ARBA00004123"/>
    </source>
</evidence>
<feature type="compositionally biased region" description="Low complexity" evidence="9">
    <location>
        <begin position="1"/>
        <end position="15"/>
    </location>
</feature>
<evidence type="ECO:0000256" key="2">
    <source>
        <dbReference type="ARBA" id="ARBA00004496"/>
    </source>
</evidence>
<keyword evidence="8" id="KW-0539">Nucleus</keyword>
<feature type="compositionally biased region" description="Acidic residues" evidence="9">
    <location>
        <begin position="464"/>
        <end position="476"/>
    </location>
</feature>
<evidence type="ECO:0000313" key="10">
    <source>
        <dbReference type="EMBL" id="CUS13527.1"/>
    </source>
</evidence>
<feature type="compositionally biased region" description="Polar residues" evidence="9">
    <location>
        <begin position="520"/>
        <end position="529"/>
    </location>
</feature>
<protein>
    <submittedName>
        <fullName evidence="10">Uncharacterized protein</fullName>
    </submittedName>
</protein>
<evidence type="ECO:0000256" key="9">
    <source>
        <dbReference type="SAM" id="MobiDB-lite"/>
    </source>
</evidence>
<feature type="compositionally biased region" description="Basic and acidic residues" evidence="9">
    <location>
        <begin position="507"/>
        <end position="517"/>
    </location>
</feature>
<evidence type="ECO:0000256" key="6">
    <source>
        <dbReference type="ARBA" id="ARBA00023015"/>
    </source>
</evidence>
<feature type="region of interest" description="Disordered" evidence="9">
    <location>
        <begin position="1"/>
        <end position="146"/>
    </location>
</feature>
<keyword evidence="6" id="KW-0805">Transcription regulation</keyword>
<keyword evidence="4" id="KW-0963">Cytoplasm</keyword>
<dbReference type="GO" id="GO:0005737">
    <property type="term" value="C:cytoplasm"/>
    <property type="evidence" value="ECO:0007669"/>
    <property type="project" value="UniProtKB-SubCell"/>
</dbReference>
<dbReference type="Proteomes" id="UP001412239">
    <property type="component" value="Unassembled WGS sequence"/>
</dbReference>
<dbReference type="InterPro" id="IPR013734">
    <property type="entry name" value="TF_Nrm1/Whi5"/>
</dbReference>
<dbReference type="GO" id="GO:0000082">
    <property type="term" value="P:G1/S transition of mitotic cell cycle"/>
    <property type="evidence" value="ECO:0007669"/>
    <property type="project" value="InterPro"/>
</dbReference>
<evidence type="ECO:0000256" key="5">
    <source>
        <dbReference type="ARBA" id="ARBA00022491"/>
    </source>
</evidence>
<feature type="compositionally biased region" description="Polar residues" evidence="9">
    <location>
        <begin position="30"/>
        <end position="45"/>
    </location>
</feature>
<feature type="compositionally biased region" description="Low complexity" evidence="9">
    <location>
        <begin position="109"/>
        <end position="121"/>
    </location>
</feature>
<feature type="region of interest" description="Disordered" evidence="9">
    <location>
        <begin position="385"/>
        <end position="550"/>
    </location>
</feature>
<accession>A0A292Q4F3</accession>
<evidence type="ECO:0000256" key="4">
    <source>
        <dbReference type="ARBA" id="ARBA00022490"/>
    </source>
</evidence>
<dbReference type="GO" id="GO:0003712">
    <property type="term" value="F:transcription coregulator activity"/>
    <property type="evidence" value="ECO:0007669"/>
    <property type="project" value="TreeGrafter"/>
</dbReference>
<keyword evidence="11" id="KW-1185">Reference proteome</keyword>
<dbReference type="EMBL" id="LN890972">
    <property type="protein sequence ID" value="CUS13527.1"/>
    <property type="molecule type" value="Genomic_DNA"/>
</dbReference>
<feature type="compositionally biased region" description="Polar residues" evidence="9">
    <location>
        <begin position="540"/>
        <end position="550"/>
    </location>
</feature>
<dbReference type="PANTHER" id="PTHR28246">
    <property type="entry name" value="G1-SPECIFIC TRANSCRIPTIONAL REPRESSOR WHI5-RELATED"/>
    <property type="match status" value="1"/>
</dbReference>
<comment type="similarity">
    <text evidence="3">Belongs to the WHI5/NRM1 family.</text>
</comment>
<evidence type="ECO:0000256" key="7">
    <source>
        <dbReference type="ARBA" id="ARBA00023163"/>
    </source>
</evidence>
<feature type="compositionally biased region" description="Low complexity" evidence="9">
    <location>
        <begin position="79"/>
        <end position="88"/>
    </location>
</feature>
<dbReference type="Pfam" id="PF08528">
    <property type="entry name" value="Whi5"/>
    <property type="match status" value="1"/>
</dbReference>
<feature type="compositionally biased region" description="Polar residues" evidence="9">
    <location>
        <begin position="387"/>
        <end position="411"/>
    </location>
</feature>
<keyword evidence="5" id="KW-0678">Repressor</keyword>
<sequence length="550" mass="57888">MSQSSAASSSSLPPSSQIPPPDYYEPPQRRLSTPSSQTAPHNTSHNPPPLLTHSTSNISQASTVFSMPEEDDGRPPDSPSSSSRGSPPLISATTTPVVPPSGANPQCNPFPASPSIAASAAGSKRTASGTVKGTLLGASGPGSPATPVTPRFARIHTGIDASPRDVSQISTALRTRLTYALLKLENNWTTESIDQIEARVAQGQYLSSSPSPRVRIKREPSVGDEQSSGLDSIRRHTRTNSEPNTAHPISAGSAAGRTYEAFWKNHRPHPAITKNLKAKAASQALGISTNTHTPQPMTPSSHSSQRSGSSLQPPAQIVSDRDRRSYYNPPRNPPALTTAGSNLSNYSTYSNASMGSMGSMVANTPPPLVAQRSMEQDAVESLMFLSSPGNSRPSSQQTISSAQNSQHSQPPVATFLPSPTQPPSRARHNYARNATTWPRDRPRHKQQRTGLEGLGVTMRRGGIDEDEDDATDEDIGPDSVNERAKDGCTAGLKSRGGRSSNISPVERVAEVAKHKGDVGNASSRTAGTVSTGGGRVRMGASSSSAATIRG</sequence>
<feature type="region of interest" description="Disordered" evidence="9">
    <location>
        <begin position="288"/>
        <end position="344"/>
    </location>
</feature>
<comment type="subcellular location">
    <subcellularLocation>
        <location evidence="2">Cytoplasm</location>
    </subcellularLocation>
    <subcellularLocation>
        <location evidence="1">Nucleus</location>
    </subcellularLocation>
</comment>
<feature type="compositionally biased region" description="Low complexity" evidence="9">
    <location>
        <begin position="300"/>
        <end position="310"/>
    </location>
</feature>
<feature type="region of interest" description="Disordered" evidence="9">
    <location>
        <begin position="204"/>
        <end position="253"/>
    </location>
</feature>
<name>A0A292Q4F3_9PEZI</name>
<dbReference type="InterPro" id="IPR039198">
    <property type="entry name" value="Srl3/Whi5"/>
</dbReference>
<evidence type="ECO:0000256" key="3">
    <source>
        <dbReference type="ARBA" id="ARBA00006922"/>
    </source>
</evidence>
<reference evidence="10" key="1">
    <citation type="submission" date="2015-10" db="EMBL/GenBank/DDBJ databases">
        <authorList>
            <person name="Regsiter A."/>
            <person name="william w."/>
        </authorList>
    </citation>
    <scope>NUCLEOTIDE SEQUENCE</scope>
    <source>
        <strain evidence="10">Montdore</strain>
    </source>
</reference>
<evidence type="ECO:0000313" key="11">
    <source>
        <dbReference type="Proteomes" id="UP001412239"/>
    </source>
</evidence>
<dbReference type="AlphaFoldDB" id="A0A292Q4F3"/>
<dbReference type="GO" id="GO:0033309">
    <property type="term" value="C:SBF transcription complex"/>
    <property type="evidence" value="ECO:0007669"/>
    <property type="project" value="TreeGrafter"/>
</dbReference>
<dbReference type="PANTHER" id="PTHR28246:SF1">
    <property type="entry name" value="G1-SPECIFIC TRANSCRIPTIONAL REPRESSOR WHI5-RELATED"/>
    <property type="match status" value="1"/>
</dbReference>
<proteinExistence type="inferred from homology"/>
<evidence type="ECO:0000256" key="8">
    <source>
        <dbReference type="ARBA" id="ARBA00023242"/>
    </source>
</evidence>